<keyword evidence="2" id="KW-0645">Protease</keyword>
<comment type="subcellular location">
    <subcellularLocation>
        <location evidence="1">Membrane</location>
    </subcellularLocation>
</comment>
<dbReference type="SUPFAM" id="SSF56601">
    <property type="entry name" value="beta-lactamase/transpeptidase-like"/>
    <property type="match status" value="1"/>
</dbReference>
<dbReference type="Gene3D" id="3.90.1310.10">
    <property type="entry name" value="Penicillin-binding protein 2a (Domain 2)"/>
    <property type="match status" value="1"/>
</dbReference>
<evidence type="ECO:0000313" key="7">
    <source>
        <dbReference type="EMBL" id="NVD26647.1"/>
    </source>
</evidence>
<comment type="caution">
    <text evidence="7">The sequence shown here is derived from an EMBL/GenBank/DDBJ whole genome shotgun (WGS) entry which is preliminary data.</text>
</comment>
<keyword evidence="8" id="KW-1185">Reference proteome</keyword>
<feature type="domain" description="Penicillin-binding protein transpeptidase" evidence="5">
    <location>
        <begin position="233"/>
        <end position="530"/>
    </location>
</feature>
<dbReference type="PANTHER" id="PTHR30627">
    <property type="entry name" value="PEPTIDOGLYCAN D,D-TRANSPEPTIDASE"/>
    <property type="match status" value="1"/>
</dbReference>
<sequence>MTTLLANSKKVEFSGKAKEVTANAHFRLMILLLVFLAVFTVIVGRLASLTILEDATPYRASSNAFIPPRGDIVDRNGVALARTMRGYAIRVVPARLLGDKKTLARQLSEIFPDTNPSYFMERLNGPRPTYLRRRALPEQVKQVHALGEIGIEFPREDERLYPQRELAAHVLGYVDADGKGVMGMERALNSRLVDKDLRGTPTTLSIDSRVQAALESELQGAMISTQSRGAAGIILDVQTGEVMALASLPMFDPNKIRRASMKHQNNEVTQSVFELGSTFKPLTVAAALDAGTVTDLAVRYNAMEPVKVGGFTIKDDHSQGRYLNVPETLVHSSNIVTARIADNLGKEAMENMFRRLGFDERPHIELVEKGHPIWPSNWGRVTNMTVAYGHGIAVTPLHLASAYAALVNGGIWRPATLLKVEPGKEAKGRRVFKAATSARMRQLLRMIVADGTGRKADASGYRIGGKTGSAEKPSEGGYNKTSLVSTFAAAFPMDNPRYILITMLDEPKATAETSFQRTAGWTAAPIVRKVIPRVGPMLGVIPDEHRDVDVSELTPLLWKPKASTKEQNDATE</sequence>
<dbReference type="InterPro" id="IPR012338">
    <property type="entry name" value="Beta-lactam/transpept-like"/>
</dbReference>
<dbReference type="Gene3D" id="3.40.710.10">
    <property type="entry name" value="DD-peptidase/beta-lactamase superfamily"/>
    <property type="match status" value="1"/>
</dbReference>
<dbReference type="InterPro" id="IPR005311">
    <property type="entry name" value="PBP_dimer"/>
</dbReference>
<feature type="transmembrane region" description="Helical" evidence="4">
    <location>
        <begin position="28"/>
        <end position="52"/>
    </location>
</feature>
<keyword evidence="4" id="KW-0812">Transmembrane</keyword>
<gene>
    <name evidence="7" type="ORF">HUO14_01860</name>
</gene>
<dbReference type="Proteomes" id="UP000652427">
    <property type="component" value="Unassembled WGS sequence"/>
</dbReference>
<feature type="domain" description="Penicillin-binding protein dimerisation" evidence="6">
    <location>
        <begin position="67"/>
        <end position="177"/>
    </location>
</feature>
<keyword evidence="3 4" id="KW-0472">Membrane</keyword>
<keyword evidence="4" id="KW-1133">Transmembrane helix</keyword>
<dbReference type="Pfam" id="PF00905">
    <property type="entry name" value="Transpeptidase"/>
    <property type="match status" value="1"/>
</dbReference>
<dbReference type="PANTHER" id="PTHR30627:SF1">
    <property type="entry name" value="PEPTIDOGLYCAN D,D-TRANSPEPTIDASE FTSI"/>
    <property type="match status" value="1"/>
</dbReference>
<evidence type="ECO:0000259" key="5">
    <source>
        <dbReference type="Pfam" id="PF00905"/>
    </source>
</evidence>
<reference evidence="7 8" key="1">
    <citation type="submission" date="2020-06" db="EMBL/GenBank/DDBJ databases">
        <authorList>
            <person name="Kim S.-J."/>
            <person name="Park S.-J."/>
        </authorList>
    </citation>
    <scope>NUCLEOTIDE SEQUENCE [LARGE SCALE GENOMIC DNA]</scope>
    <source>
        <strain evidence="7 8">SW-151</strain>
    </source>
</reference>
<organism evidence="7 8">
    <name type="scientific">Parasphingorhabdus flavimaris</name>
    <dbReference type="NCBI Taxonomy" id="266812"/>
    <lineage>
        <taxon>Bacteria</taxon>
        <taxon>Pseudomonadati</taxon>
        <taxon>Pseudomonadota</taxon>
        <taxon>Alphaproteobacteria</taxon>
        <taxon>Sphingomonadales</taxon>
        <taxon>Sphingomonadaceae</taxon>
        <taxon>Parasphingorhabdus</taxon>
    </lineage>
</organism>
<evidence type="ECO:0000313" key="8">
    <source>
        <dbReference type="Proteomes" id="UP000652427"/>
    </source>
</evidence>
<evidence type="ECO:0000256" key="2">
    <source>
        <dbReference type="ARBA" id="ARBA00022645"/>
    </source>
</evidence>
<dbReference type="InterPro" id="IPR036138">
    <property type="entry name" value="PBP_dimer_sf"/>
</dbReference>
<dbReference type="InterPro" id="IPR001460">
    <property type="entry name" value="PCN-bd_Tpept"/>
</dbReference>
<accession>A0ABX2MYX0</accession>
<dbReference type="InterPro" id="IPR050515">
    <property type="entry name" value="Beta-lactam/transpept"/>
</dbReference>
<keyword evidence="2" id="KW-0121">Carboxypeptidase</keyword>
<evidence type="ECO:0000259" key="6">
    <source>
        <dbReference type="Pfam" id="PF03717"/>
    </source>
</evidence>
<proteinExistence type="predicted"/>
<keyword evidence="2" id="KW-0378">Hydrolase</keyword>
<protein>
    <submittedName>
        <fullName evidence="7">Penicillin-binding protein 2</fullName>
    </submittedName>
</protein>
<dbReference type="RefSeq" id="WP_176278177.1">
    <property type="nucleotide sequence ID" value="NZ_JABWMH010000001.1"/>
</dbReference>
<dbReference type="Pfam" id="PF03717">
    <property type="entry name" value="PBP_dimer"/>
    <property type="match status" value="1"/>
</dbReference>
<dbReference type="EMBL" id="JABWMH010000001">
    <property type="protein sequence ID" value="NVD26647.1"/>
    <property type="molecule type" value="Genomic_DNA"/>
</dbReference>
<evidence type="ECO:0000256" key="4">
    <source>
        <dbReference type="SAM" id="Phobius"/>
    </source>
</evidence>
<evidence type="ECO:0000256" key="3">
    <source>
        <dbReference type="ARBA" id="ARBA00023136"/>
    </source>
</evidence>
<name>A0ABX2MYX0_9SPHN</name>
<evidence type="ECO:0000256" key="1">
    <source>
        <dbReference type="ARBA" id="ARBA00004370"/>
    </source>
</evidence>
<dbReference type="SUPFAM" id="SSF56519">
    <property type="entry name" value="Penicillin binding protein dimerisation domain"/>
    <property type="match status" value="1"/>
</dbReference>
<dbReference type="Gene3D" id="3.30.450.330">
    <property type="match status" value="1"/>
</dbReference>